<keyword evidence="3" id="KW-1185">Reference proteome</keyword>
<evidence type="ECO:0000256" key="1">
    <source>
        <dbReference type="SAM" id="SignalP"/>
    </source>
</evidence>
<name>A0A9P8US29_9PEZI</name>
<proteinExistence type="predicted"/>
<evidence type="ECO:0000313" key="3">
    <source>
        <dbReference type="Proteomes" id="UP000758603"/>
    </source>
</evidence>
<feature type="signal peptide" evidence="1">
    <location>
        <begin position="1"/>
        <end position="18"/>
    </location>
</feature>
<dbReference type="Proteomes" id="UP000758603">
    <property type="component" value="Unassembled WGS sequence"/>
</dbReference>
<gene>
    <name evidence="2" type="ORF">BKA67DRAFT_556879</name>
</gene>
<dbReference type="EMBL" id="JAGPXC010000002">
    <property type="protein sequence ID" value="KAH6657985.1"/>
    <property type="molecule type" value="Genomic_DNA"/>
</dbReference>
<dbReference type="GeneID" id="70131090"/>
<keyword evidence="1" id="KW-0732">Signal</keyword>
<organism evidence="2 3">
    <name type="scientific">Truncatella angustata</name>
    <dbReference type="NCBI Taxonomy" id="152316"/>
    <lineage>
        <taxon>Eukaryota</taxon>
        <taxon>Fungi</taxon>
        <taxon>Dikarya</taxon>
        <taxon>Ascomycota</taxon>
        <taxon>Pezizomycotina</taxon>
        <taxon>Sordariomycetes</taxon>
        <taxon>Xylariomycetidae</taxon>
        <taxon>Amphisphaeriales</taxon>
        <taxon>Sporocadaceae</taxon>
        <taxon>Truncatella</taxon>
    </lineage>
</organism>
<dbReference type="RefSeq" id="XP_045962219.1">
    <property type="nucleotide sequence ID" value="XM_046102198.1"/>
</dbReference>
<dbReference type="AlphaFoldDB" id="A0A9P8US29"/>
<dbReference type="OrthoDB" id="4731266at2759"/>
<feature type="chain" id="PRO_5040296516" evidence="1">
    <location>
        <begin position="19"/>
        <end position="254"/>
    </location>
</feature>
<protein>
    <submittedName>
        <fullName evidence="2">Uncharacterized protein</fullName>
    </submittedName>
</protein>
<reference evidence="2" key="1">
    <citation type="journal article" date="2021" name="Nat. Commun.">
        <title>Genetic determinants of endophytism in the Arabidopsis root mycobiome.</title>
        <authorList>
            <person name="Mesny F."/>
            <person name="Miyauchi S."/>
            <person name="Thiergart T."/>
            <person name="Pickel B."/>
            <person name="Atanasova L."/>
            <person name="Karlsson M."/>
            <person name="Huettel B."/>
            <person name="Barry K.W."/>
            <person name="Haridas S."/>
            <person name="Chen C."/>
            <person name="Bauer D."/>
            <person name="Andreopoulos W."/>
            <person name="Pangilinan J."/>
            <person name="LaButti K."/>
            <person name="Riley R."/>
            <person name="Lipzen A."/>
            <person name="Clum A."/>
            <person name="Drula E."/>
            <person name="Henrissat B."/>
            <person name="Kohler A."/>
            <person name="Grigoriev I.V."/>
            <person name="Martin F.M."/>
            <person name="Hacquard S."/>
        </authorList>
    </citation>
    <scope>NUCLEOTIDE SEQUENCE</scope>
    <source>
        <strain evidence="2">MPI-SDFR-AT-0073</strain>
    </source>
</reference>
<evidence type="ECO:0000313" key="2">
    <source>
        <dbReference type="EMBL" id="KAH6657985.1"/>
    </source>
</evidence>
<sequence length="254" mass="27533">MFKNIATWALLAAALVQAAPATFDVDTELEIRDLELEAVLKRDLEPFELETRGVELEDRDIELDDRDIETRASRTLSGLANFDAKVANSVPTKELGIYGGLFWQGFGLVRKDSTLTGVRPFSAPNVAVYGPITRLTNNARAVVTTQYSGSIAANFTLSQFYYGCSTTTVLSTLALPTRCNVAAAGYNRAGKLLAYQLFPEYTPGVGLSANLVLGIFTNKFVGLDHVIFASTYSIGPLLGATVIDDVKYTLKTIS</sequence>
<comment type="caution">
    <text evidence="2">The sequence shown here is derived from an EMBL/GenBank/DDBJ whole genome shotgun (WGS) entry which is preliminary data.</text>
</comment>
<accession>A0A9P8US29</accession>